<organism evidence="8 9">
    <name type="scientific">Candidatus Undinarchaeum marinum</name>
    <dbReference type="NCBI Taxonomy" id="2756141"/>
    <lineage>
        <taxon>Archaea</taxon>
        <taxon>Candidatus Undinarchaeota</taxon>
        <taxon>Candidatus Undinarchaeia</taxon>
        <taxon>Candidatus Undinarchaeales</taxon>
        <taxon>Candidatus Undinarchaeaceae</taxon>
        <taxon>Candidatus Undinarchaeum</taxon>
    </lineage>
</organism>
<comment type="caution">
    <text evidence="8">The sequence shown here is derived from an EMBL/GenBank/DDBJ whole genome shotgun (WGS) entry which is preliminary data.</text>
</comment>
<evidence type="ECO:0000256" key="2">
    <source>
        <dbReference type="ARBA" id="ARBA00022475"/>
    </source>
</evidence>
<dbReference type="Gene3D" id="1.20.120.1220">
    <property type="match status" value="1"/>
</dbReference>
<keyword evidence="9" id="KW-1185">Reference proteome</keyword>
<evidence type="ECO:0000256" key="5">
    <source>
        <dbReference type="ARBA" id="ARBA00023136"/>
    </source>
</evidence>
<evidence type="ECO:0000256" key="4">
    <source>
        <dbReference type="ARBA" id="ARBA00022989"/>
    </source>
</evidence>
<evidence type="ECO:0000313" key="9">
    <source>
        <dbReference type="Proteomes" id="UP000604391"/>
    </source>
</evidence>
<dbReference type="PANTHER" id="PTHR36506">
    <property type="entry name" value="PREFLAGELLIN PEPTIDASE"/>
    <property type="match status" value="1"/>
</dbReference>
<comment type="subcellular location">
    <subcellularLocation>
        <location evidence="1">Cell membrane</location>
        <topology evidence="1">Multi-pass membrane protein</topology>
    </subcellularLocation>
</comment>
<gene>
    <name evidence="8" type="ORF">H1011_00905</name>
</gene>
<dbReference type="GO" id="GO:0005886">
    <property type="term" value="C:plasma membrane"/>
    <property type="evidence" value="ECO:0007669"/>
    <property type="project" value="UniProtKB-SubCell"/>
</dbReference>
<accession>A0A832ULI2</accession>
<protein>
    <submittedName>
        <fullName evidence="8">Prepilin peptidase</fullName>
    </submittedName>
</protein>
<dbReference type="AlphaFoldDB" id="A0A832ULI2"/>
<feature type="transmembrane region" description="Helical" evidence="6">
    <location>
        <begin position="30"/>
        <end position="46"/>
    </location>
</feature>
<evidence type="ECO:0000256" key="1">
    <source>
        <dbReference type="ARBA" id="ARBA00004651"/>
    </source>
</evidence>
<dbReference type="Proteomes" id="UP000604391">
    <property type="component" value="Unassembled WGS sequence"/>
</dbReference>
<feature type="transmembrane region" description="Helical" evidence="6">
    <location>
        <begin position="111"/>
        <end position="136"/>
    </location>
</feature>
<keyword evidence="4 6" id="KW-1133">Transmembrane helix</keyword>
<dbReference type="InterPro" id="IPR052218">
    <property type="entry name" value="Preflagellin_Peptidase"/>
</dbReference>
<dbReference type="EMBL" id="DVAD01000007">
    <property type="protein sequence ID" value="HIJ99368.1"/>
    <property type="molecule type" value="Genomic_DNA"/>
</dbReference>
<reference evidence="8 9" key="1">
    <citation type="journal article" name="Nat. Commun.">
        <title>Undinarchaeota illuminate DPANN phylogeny and the impact of gene transfer on archaeal evolution.</title>
        <authorList>
            <person name="Dombrowski N."/>
            <person name="Williams T.A."/>
            <person name="Sun J."/>
            <person name="Woodcroft B.J."/>
            <person name="Lee J.H."/>
            <person name="Minh B.Q."/>
            <person name="Rinke C."/>
            <person name="Spang A."/>
        </authorList>
    </citation>
    <scope>NUCLEOTIDE SEQUENCE [LARGE SCALE GENOMIC DNA]</scope>
    <source>
        <strain evidence="8">MAG_bin17</strain>
    </source>
</reference>
<dbReference type="PANTHER" id="PTHR36506:SF1">
    <property type="entry name" value="PREFLAGELLIN PEPTIDASE"/>
    <property type="match status" value="1"/>
</dbReference>
<dbReference type="Pfam" id="PF01478">
    <property type="entry name" value="Peptidase_A24"/>
    <property type="match status" value="1"/>
</dbReference>
<feature type="domain" description="Prepilin type IV endopeptidase peptidase" evidence="7">
    <location>
        <begin position="8"/>
        <end position="123"/>
    </location>
</feature>
<evidence type="ECO:0000256" key="3">
    <source>
        <dbReference type="ARBA" id="ARBA00022692"/>
    </source>
</evidence>
<name>A0A832ULI2_9ARCH</name>
<feature type="transmembrane region" description="Helical" evidence="6">
    <location>
        <begin position="53"/>
        <end position="75"/>
    </location>
</feature>
<keyword evidence="5 6" id="KW-0472">Membrane</keyword>
<dbReference type="GO" id="GO:0004190">
    <property type="term" value="F:aspartic-type endopeptidase activity"/>
    <property type="evidence" value="ECO:0007669"/>
    <property type="project" value="InterPro"/>
</dbReference>
<feature type="transmembrane region" description="Helical" evidence="6">
    <location>
        <begin position="264"/>
        <end position="286"/>
    </location>
</feature>
<feature type="transmembrane region" description="Helical" evidence="6">
    <location>
        <begin position="157"/>
        <end position="183"/>
    </location>
</feature>
<sequence>MFGYIALIVLLSGSLIGSWTDIKIREVSNWLTFGLIFSMLAIRLGQGIYLGQYVYLLEAATAGFLFLTLGVILFYSGQWGGADWKLLTAYGIGFGSLWGEFSPLFEPIWPFYLTLLMNIMIVSVLYTLPLALLYALRNKRVLAKCRKEVGNKEKLMMLAGFGVSATAVFYTGESVLWVFSLLAPLYALSKFLRPIENTYLTKLKKINELVEFDIPVKDVKVSGKLIISSEGPNGMTLANLKQLKKLSKSKKIPGTMLVKWGFPLAPAFPIGLVLSLIVGDFVIAFASL</sequence>
<dbReference type="InterPro" id="IPR000045">
    <property type="entry name" value="Prepilin_IV_endopep_pep"/>
</dbReference>
<keyword evidence="3 6" id="KW-0812">Transmembrane</keyword>
<evidence type="ECO:0000259" key="7">
    <source>
        <dbReference type="Pfam" id="PF01478"/>
    </source>
</evidence>
<evidence type="ECO:0000313" key="8">
    <source>
        <dbReference type="EMBL" id="HIJ99368.1"/>
    </source>
</evidence>
<keyword evidence="2" id="KW-1003">Cell membrane</keyword>
<evidence type="ECO:0000256" key="6">
    <source>
        <dbReference type="SAM" id="Phobius"/>
    </source>
</evidence>
<proteinExistence type="predicted"/>